<evidence type="ECO:0000259" key="8">
    <source>
        <dbReference type="Pfam" id="PF04545"/>
    </source>
</evidence>
<proteinExistence type="inferred from homology"/>
<dbReference type="InterPro" id="IPR013325">
    <property type="entry name" value="RNA_pol_sigma_r2"/>
</dbReference>
<dbReference type="SUPFAM" id="SSF88659">
    <property type="entry name" value="Sigma3 and sigma4 domains of RNA polymerase sigma factors"/>
    <property type="match status" value="1"/>
</dbReference>
<comment type="caution">
    <text evidence="9">The sequence shown here is derived from an EMBL/GenBank/DDBJ whole genome shotgun (WGS) entry which is preliminary data.</text>
</comment>
<evidence type="ECO:0000256" key="5">
    <source>
        <dbReference type="ARBA" id="ARBA00023163"/>
    </source>
</evidence>
<dbReference type="InterPro" id="IPR036388">
    <property type="entry name" value="WH-like_DNA-bd_sf"/>
</dbReference>
<dbReference type="PANTHER" id="PTHR43133:SF52">
    <property type="entry name" value="ECF RNA POLYMERASE SIGMA FACTOR SIGL"/>
    <property type="match status" value="1"/>
</dbReference>
<feature type="domain" description="RNA polymerase sigma-70 region 4" evidence="8">
    <location>
        <begin position="168"/>
        <end position="216"/>
    </location>
</feature>
<keyword evidence="10" id="KW-1185">Reference proteome</keyword>
<dbReference type="Pfam" id="PF04545">
    <property type="entry name" value="Sigma70_r4"/>
    <property type="match status" value="1"/>
</dbReference>
<dbReference type="InterPro" id="IPR014284">
    <property type="entry name" value="RNA_pol_sigma-70_dom"/>
</dbReference>
<dbReference type="GO" id="GO:0006352">
    <property type="term" value="P:DNA-templated transcription initiation"/>
    <property type="evidence" value="ECO:0007669"/>
    <property type="project" value="InterPro"/>
</dbReference>
<evidence type="ECO:0000313" key="9">
    <source>
        <dbReference type="EMBL" id="RZS86961.1"/>
    </source>
</evidence>
<dbReference type="Pfam" id="PF04542">
    <property type="entry name" value="Sigma70_r2"/>
    <property type="match status" value="1"/>
</dbReference>
<evidence type="ECO:0000313" key="10">
    <source>
        <dbReference type="Proteomes" id="UP000293638"/>
    </source>
</evidence>
<dbReference type="InterPro" id="IPR007627">
    <property type="entry name" value="RNA_pol_sigma70_r2"/>
</dbReference>
<protein>
    <submittedName>
        <fullName evidence="9">RNA polymerase sigma-70 factor (ECF subfamily)</fullName>
    </submittedName>
</protein>
<comment type="similarity">
    <text evidence="1">Belongs to the sigma-70 factor family. ECF subfamily.</text>
</comment>
<keyword evidence="3" id="KW-0731">Sigma factor</keyword>
<feature type="region of interest" description="Disordered" evidence="6">
    <location>
        <begin position="1"/>
        <end position="27"/>
    </location>
</feature>
<gene>
    <name evidence="9" type="ORF">EV189_2380</name>
</gene>
<evidence type="ECO:0000256" key="1">
    <source>
        <dbReference type="ARBA" id="ARBA00010641"/>
    </source>
</evidence>
<dbReference type="GO" id="GO:0016987">
    <property type="term" value="F:sigma factor activity"/>
    <property type="evidence" value="ECO:0007669"/>
    <property type="project" value="UniProtKB-KW"/>
</dbReference>
<keyword evidence="5" id="KW-0804">Transcription</keyword>
<feature type="domain" description="RNA polymerase sigma-70 region 2" evidence="7">
    <location>
        <begin position="70"/>
        <end position="135"/>
    </location>
</feature>
<evidence type="ECO:0000256" key="4">
    <source>
        <dbReference type="ARBA" id="ARBA00023125"/>
    </source>
</evidence>
<dbReference type="NCBIfam" id="TIGR02937">
    <property type="entry name" value="sigma70-ECF"/>
    <property type="match status" value="1"/>
</dbReference>
<dbReference type="InterPro" id="IPR007630">
    <property type="entry name" value="RNA_pol_sigma70_r4"/>
</dbReference>
<keyword evidence="2" id="KW-0805">Transcription regulation</keyword>
<dbReference type="Proteomes" id="UP000293638">
    <property type="component" value="Unassembled WGS sequence"/>
</dbReference>
<keyword evidence="4" id="KW-0238">DNA-binding</keyword>
<dbReference type="GO" id="GO:0003677">
    <property type="term" value="F:DNA binding"/>
    <property type="evidence" value="ECO:0007669"/>
    <property type="project" value="UniProtKB-KW"/>
</dbReference>
<dbReference type="CDD" id="cd06171">
    <property type="entry name" value="Sigma70_r4"/>
    <property type="match status" value="1"/>
</dbReference>
<reference evidence="9 10" key="1">
    <citation type="submission" date="2019-02" db="EMBL/GenBank/DDBJ databases">
        <title>Genomic Encyclopedia of Type Strains, Phase IV (KMG-IV): sequencing the most valuable type-strain genomes for metagenomic binning, comparative biology and taxonomic classification.</title>
        <authorList>
            <person name="Goeker M."/>
        </authorList>
    </citation>
    <scope>NUCLEOTIDE SEQUENCE [LARGE SCALE GENOMIC DNA]</scope>
    <source>
        <strain evidence="9 10">DSM 45622</strain>
    </source>
</reference>
<sequence length="226" mass="24408">MHGDVASGEVARVSAGADSRSARRVNDRGSAGVYRGVLGRGGGQAQAGLAPAPAPAAGPDQLEALLRDGYDAHGGELYGFALRRTGDHHAAEEAVQETFVRAWRAADRFDPGIATLRAWLFAILRNVLVDASRAASVRPRLALGDEPERAGPADELDRVLDTWMVEDALRRLRPDHRRILVEVHLRGRSYAEVAGELAIPEGTARSRTFYALKALRLALEEMGWTG</sequence>
<dbReference type="PANTHER" id="PTHR43133">
    <property type="entry name" value="RNA POLYMERASE ECF-TYPE SIGMA FACTO"/>
    <property type="match status" value="1"/>
</dbReference>
<dbReference type="Gene3D" id="1.10.1740.10">
    <property type="match status" value="1"/>
</dbReference>
<dbReference type="InterPro" id="IPR039425">
    <property type="entry name" value="RNA_pol_sigma-70-like"/>
</dbReference>
<dbReference type="Gene3D" id="1.10.10.10">
    <property type="entry name" value="Winged helix-like DNA-binding domain superfamily/Winged helix DNA-binding domain"/>
    <property type="match status" value="1"/>
</dbReference>
<dbReference type="AlphaFoldDB" id="A0A4Q7NNY6"/>
<evidence type="ECO:0000259" key="7">
    <source>
        <dbReference type="Pfam" id="PF04542"/>
    </source>
</evidence>
<accession>A0A4Q7NNY6</accession>
<evidence type="ECO:0000256" key="6">
    <source>
        <dbReference type="SAM" id="MobiDB-lite"/>
    </source>
</evidence>
<dbReference type="EMBL" id="SGXD01000003">
    <property type="protein sequence ID" value="RZS86961.1"/>
    <property type="molecule type" value="Genomic_DNA"/>
</dbReference>
<name>A0A4Q7NNY6_9ACTN</name>
<dbReference type="InterPro" id="IPR013324">
    <property type="entry name" value="RNA_pol_sigma_r3/r4-like"/>
</dbReference>
<dbReference type="SUPFAM" id="SSF88946">
    <property type="entry name" value="Sigma2 domain of RNA polymerase sigma factors"/>
    <property type="match status" value="1"/>
</dbReference>
<organism evidence="9 10">
    <name type="scientific">Motilibacter rhizosphaerae</name>
    <dbReference type="NCBI Taxonomy" id="598652"/>
    <lineage>
        <taxon>Bacteria</taxon>
        <taxon>Bacillati</taxon>
        <taxon>Actinomycetota</taxon>
        <taxon>Actinomycetes</taxon>
        <taxon>Motilibacterales</taxon>
        <taxon>Motilibacteraceae</taxon>
        <taxon>Motilibacter</taxon>
    </lineage>
</organism>
<evidence type="ECO:0000256" key="3">
    <source>
        <dbReference type="ARBA" id="ARBA00023082"/>
    </source>
</evidence>
<evidence type="ECO:0000256" key="2">
    <source>
        <dbReference type="ARBA" id="ARBA00023015"/>
    </source>
</evidence>